<protein>
    <submittedName>
        <fullName evidence="9">Major facilitator superfamily MFS_1</fullName>
    </submittedName>
</protein>
<dbReference type="PANTHER" id="PTHR23517:SF3">
    <property type="entry name" value="INTEGRAL MEMBRANE TRANSPORT PROTEIN"/>
    <property type="match status" value="1"/>
</dbReference>
<dbReference type="HOGENOM" id="CLU_694195_0_0_0"/>
<feature type="transmembrane region" description="Helical" evidence="7">
    <location>
        <begin position="363"/>
        <end position="383"/>
    </location>
</feature>
<evidence type="ECO:0000256" key="3">
    <source>
        <dbReference type="ARBA" id="ARBA00022475"/>
    </source>
</evidence>
<dbReference type="PANTHER" id="PTHR23517">
    <property type="entry name" value="RESISTANCE PROTEIN MDTM, PUTATIVE-RELATED-RELATED"/>
    <property type="match status" value="1"/>
</dbReference>
<feature type="transmembrane region" description="Helical" evidence="7">
    <location>
        <begin position="267"/>
        <end position="288"/>
    </location>
</feature>
<dbReference type="InterPro" id="IPR020846">
    <property type="entry name" value="MFS_dom"/>
</dbReference>
<comment type="subcellular location">
    <subcellularLocation>
        <location evidence="1">Cell membrane</location>
        <topology evidence="1">Multi-pass membrane protein</topology>
    </subcellularLocation>
</comment>
<dbReference type="SUPFAM" id="SSF103473">
    <property type="entry name" value="MFS general substrate transporter"/>
    <property type="match status" value="1"/>
</dbReference>
<feature type="transmembrane region" description="Helical" evidence="7">
    <location>
        <begin position="7"/>
        <end position="27"/>
    </location>
</feature>
<feature type="transmembrane region" description="Helical" evidence="7">
    <location>
        <begin position="294"/>
        <end position="321"/>
    </location>
</feature>
<keyword evidence="2" id="KW-0813">Transport</keyword>
<feature type="transmembrane region" description="Helical" evidence="7">
    <location>
        <begin position="194"/>
        <end position="215"/>
    </location>
</feature>
<feature type="transmembrane region" description="Helical" evidence="7">
    <location>
        <begin position="333"/>
        <end position="357"/>
    </location>
</feature>
<reference evidence="9 10" key="2">
    <citation type="journal article" date="2009" name="Proc. Natl. Acad. Sci. U.S.A.">
        <title>On the chimeric nature, thermophilic origin, and phylogenetic placement of the Thermotogales.</title>
        <authorList>
            <person name="Zhaxybayeva O."/>
            <person name="Swithers K.S."/>
            <person name="Lapierre P."/>
            <person name="Fournier G.P."/>
            <person name="Bickhart D.M."/>
            <person name="DeBoy R.T."/>
            <person name="Nelson K.E."/>
            <person name="Nesbo C.L."/>
            <person name="Doolittle W.F."/>
            <person name="Gogarten J.P."/>
            <person name="Noll K.M."/>
        </authorList>
    </citation>
    <scope>NUCLEOTIDE SEQUENCE [LARGE SCALE GENOMIC DNA]</scope>
    <source>
        <strain evidence="10">ATCC BAA-301 / DSM 14385 / NBRC 107922 / TMO</strain>
    </source>
</reference>
<evidence type="ECO:0000256" key="7">
    <source>
        <dbReference type="SAM" id="Phobius"/>
    </source>
</evidence>
<feature type="transmembrane region" description="Helical" evidence="7">
    <location>
        <begin position="33"/>
        <end position="54"/>
    </location>
</feature>
<dbReference type="InterPro" id="IPR050171">
    <property type="entry name" value="MFS_Transporters"/>
</dbReference>
<feature type="domain" description="Major facilitator superfamily (MFS) profile" evidence="8">
    <location>
        <begin position="190"/>
        <end position="397"/>
    </location>
</feature>
<reference evidence="9 10" key="1">
    <citation type="submission" date="2007-08" db="EMBL/GenBank/DDBJ databases">
        <title>Complete sequence of Thermotoga lettingae TMO.</title>
        <authorList>
            <consortium name="US DOE Joint Genome Institute"/>
            <person name="Copeland A."/>
            <person name="Lucas S."/>
            <person name="Lapidus A."/>
            <person name="Barry K."/>
            <person name="Glavina del Rio T."/>
            <person name="Dalin E."/>
            <person name="Tice H."/>
            <person name="Pitluck S."/>
            <person name="Foster B."/>
            <person name="Bruce D."/>
            <person name="Schmutz J."/>
            <person name="Larimer F."/>
            <person name="Land M."/>
            <person name="Hauser L."/>
            <person name="Kyrpides N."/>
            <person name="Mikhailova N."/>
            <person name="Nelson K."/>
            <person name="Gogarten J.P."/>
            <person name="Noll K."/>
            <person name="Richardson P."/>
        </authorList>
    </citation>
    <scope>NUCLEOTIDE SEQUENCE [LARGE SCALE GENOMIC DNA]</scope>
    <source>
        <strain evidence="10">ATCC BAA-301 / DSM 14385 / NBRC 107922 / TMO</strain>
    </source>
</reference>
<dbReference type="AlphaFoldDB" id="A8F868"/>
<sequence>MFAIICVGSTLGILYAISNLVLIPYLIQKLGDMQAASLVFSAGILCTAFVGPLIGSLVDFFGKKMLFIFILVLVIILALFGIMTLTKPMVIFSGFLIVLCTFSFLIPYSVLVSDQSEDYNRTKNFGISTGVVNISLFGASVLVSLSEKYNLNVTLKLFIVVLSILALTIFTHRKKNIVHSMCERQLRYRTKTKVTINYFALGLYLCIHFFFWAAYGGIIPYLTSFLTDNAVISETMSPIWVGGLTLLSGVSGIFTGKFVEYFSQKKLFLLSSFLAALVCGFMVFSYSLVTTKSIFTLFWFIWFLGFGITSGFLCSMVNSLLSSLAQKHDQGKIFGIGNVVNMCSQSLSVGLIGRLIAKGNYQPMFLIAFLCFLMVLLLSSILFNSQLIVKKENKNES</sequence>
<feature type="transmembrane region" description="Helical" evidence="7">
    <location>
        <begin position="124"/>
        <end position="143"/>
    </location>
</feature>
<evidence type="ECO:0000256" key="6">
    <source>
        <dbReference type="ARBA" id="ARBA00023136"/>
    </source>
</evidence>
<evidence type="ECO:0000313" key="9">
    <source>
        <dbReference type="EMBL" id="ABV34352.1"/>
    </source>
</evidence>
<dbReference type="EMBL" id="CP000812">
    <property type="protein sequence ID" value="ABV34352.1"/>
    <property type="molecule type" value="Genomic_DNA"/>
</dbReference>
<keyword evidence="4 7" id="KW-0812">Transmembrane</keyword>
<evidence type="ECO:0000256" key="4">
    <source>
        <dbReference type="ARBA" id="ARBA00022692"/>
    </source>
</evidence>
<evidence type="ECO:0000256" key="5">
    <source>
        <dbReference type="ARBA" id="ARBA00022989"/>
    </source>
</evidence>
<dbReference type="Pfam" id="PF07690">
    <property type="entry name" value="MFS_1"/>
    <property type="match status" value="2"/>
</dbReference>
<keyword evidence="6 7" id="KW-0472">Membrane</keyword>
<dbReference type="InterPro" id="IPR036259">
    <property type="entry name" value="MFS_trans_sf"/>
</dbReference>
<keyword evidence="5 7" id="KW-1133">Transmembrane helix</keyword>
<keyword evidence="3" id="KW-1003">Cell membrane</keyword>
<dbReference type="RefSeq" id="WP_012003828.1">
    <property type="nucleotide sequence ID" value="NC_009828.1"/>
</dbReference>
<feature type="transmembrane region" description="Helical" evidence="7">
    <location>
        <begin position="91"/>
        <end position="112"/>
    </location>
</feature>
<evidence type="ECO:0000256" key="1">
    <source>
        <dbReference type="ARBA" id="ARBA00004651"/>
    </source>
</evidence>
<dbReference type="Gene3D" id="1.20.1250.20">
    <property type="entry name" value="MFS general substrate transporter like domains"/>
    <property type="match status" value="2"/>
</dbReference>
<dbReference type="PROSITE" id="PS50850">
    <property type="entry name" value="MFS"/>
    <property type="match status" value="1"/>
</dbReference>
<dbReference type="GO" id="GO:0005886">
    <property type="term" value="C:plasma membrane"/>
    <property type="evidence" value="ECO:0007669"/>
    <property type="project" value="UniProtKB-SubCell"/>
</dbReference>
<feature type="transmembrane region" description="Helical" evidence="7">
    <location>
        <begin position="155"/>
        <end position="173"/>
    </location>
</feature>
<keyword evidence="10" id="KW-1185">Reference proteome</keyword>
<dbReference type="Proteomes" id="UP000002016">
    <property type="component" value="Chromosome"/>
</dbReference>
<dbReference type="GO" id="GO:0022857">
    <property type="term" value="F:transmembrane transporter activity"/>
    <property type="evidence" value="ECO:0007669"/>
    <property type="project" value="InterPro"/>
</dbReference>
<dbReference type="eggNOG" id="COG2814">
    <property type="taxonomic scope" value="Bacteria"/>
</dbReference>
<evidence type="ECO:0000259" key="8">
    <source>
        <dbReference type="PROSITE" id="PS50850"/>
    </source>
</evidence>
<gene>
    <name evidence="9" type="ordered locus">Tlet_1798</name>
</gene>
<dbReference type="InterPro" id="IPR011701">
    <property type="entry name" value="MFS"/>
</dbReference>
<dbReference type="KEGG" id="tle:Tlet_1798"/>
<evidence type="ECO:0000313" key="10">
    <source>
        <dbReference type="Proteomes" id="UP000002016"/>
    </source>
</evidence>
<feature type="transmembrane region" description="Helical" evidence="7">
    <location>
        <begin position="235"/>
        <end position="255"/>
    </location>
</feature>
<feature type="transmembrane region" description="Helical" evidence="7">
    <location>
        <begin position="66"/>
        <end position="85"/>
    </location>
</feature>
<accession>A8F868</accession>
<organism evidence="9 10">
    <name type="scientific">Pseudothermotoga lettingae (strain ATCC BAA-301 / DSM 14385 / NBRC 107922 / TMO)</name>
    <name type="common">Thermotoga lettingae</name>
    <dbReference type="NCBI Taxonomy" id="416591"/>
    <lineage>
        <taxon>Bacteria</taxon>
        <taxon>Thermotogati</taxon>
        <taxon>Thermotogota</taxon>
        <taxon>Thermotogae</taxon>
        <taxon>Thermotogales</taxon>
        <taxon>Thermotogaceae</taxon>
        <taxon>Pseudothermotoga</taxon>
    </lineage>
</organism>
<dbReference type="STRING" id="416591.Tlet_1798"/>
<proteinExistence type="predicted"/>
<evidence type="ECO:0000256" key="2">
    <source>
        <dbReference type="ARBA" id="ARBA00022448"/>
    </source>
</evidence>
<name>A8F868_PSELT</name>